<organism evidence="2 3">
    <name type="scientific">Nonomuraea africana</name>
    <dbReference type="NCBI Taxonomy" id="46171"/>
    <lineage>
        <taxon>Bacteria</taxon>
        <taxon>Bacillati</taxon>
        <taxon>Actinomycetota</taxon>
        <taxon>Actinomycetes</taxon>
        <taxon>Streptosporangiales</taxon>
        <taxon>Streptosporangiaceae</taxon>
        <taxon>Nonomuraea</taxon>
    </lineage>
</organism>
<feature type="region of interest" description="Disordered" evidence="1">
    <location>
        <begin position="102"/>
        <end position="122"/>
    </location>
</feature>
<protein>
    <recommendedName>
        <fullName evidence="4">DUF3291 domain-containing protein</fullName>
    </recommendedName>
</protein>
<dbReference type="RefSeq" id="WP_192776783.1">
    <property type="nucleotide sequence ID" value="NZ_BAAASY010000030.1"/>
</dbReference>
<comment type="caution">
    <text evidence="2">The sequence shown here is derived from an EMBL/GenBank/DDBJ whole genome shotgun (WGS) entry which is preliminary data.</text>
</comment>
<gene>
    <name evidence="2" type="ORF">H4W81_004730</name>
</gene>
<evidence type="ECO:0000313" key="2">
    <source>
        <dbReference type="EMBL" id="MBE1561951.1"/>
    </source>
</evidence>
<proteinExistence type="predicted"/>
<dbReference type="EMBL" id="JADBEF010000001">
    <property type="protein sequence ID" value="MBE1561951.1"/>
    <property type="molecule type" value="Genomic_DNA"/>
</dbReference>
<dbReference type="Proteomes" id="UP000661607">
    <property type="component" value="Unassembled WGS sequence"/>
</dbReference>
<keyword evidence="3" id="KW-1185">Reference proteome</keyword>
<evidence type="ECO:0000313" key="3">
    <source>
        <dbReference type="Proteomes" id="UP000661607"/>
    </source>
</evidence>
<accession>A0ABR9KIU5</accession>
<reference evidence="2 3" key="1">
    <citation type="submission" date="2020-10" db="EMBL/GenBank/DDBJ databases">
        <title>Sequencing the genomes of 1000 actinobacteria strains.</title>
        <authorList>
            <person name="Klenk H.-P."/>
        </authorList>
    </citation>
    <scope>NUCLEOTIDE SEQUENCE [LARGE SCALE GENOMIC DNA]</scope>
    <source>
        <strain evidence="2 3">DSM 43748</strain>
    </source>
</reference>
<evidence type="ECO:0000256" key="1">
    <source>
        <dbReference type="SAM" id="MobiDB-lite"/>
    </source>
</evidence>
<sequence>MIVTRFECGSRLKLVAMLVLHRRVKRHVRRLARGLVGVKTLVDWRTSTMLSITLWKDLDSVYSMGQVPQHVAAVRVPGSLGVRTSSGVFCFAGDWRRVMFRSPSEPRSPLYPLPSRSARKEG</sequence>
<feature type="compositionally biased region" description="Low complexity" evidence="1">
    <location>
        <begin position="102"/>
        <end position="116"/>
    </location>
</feature>
<evidence type="ECO:0008006" key="4">
    <source>
        <dbReference type="Google" id="ProtNLM"/>
    </source>
</evidence>
<name>A0ABR9KIU5_9ACTN</name>